<feature type="signal peptide" evidence="2">
    <location>
        <begin position="1"/>
        <end position="23"/>
    </location>
</feature>
<organism evidence="3 4">
    <name type="scientific">Kitasatospora kazusensis</name>
    <dbReference type="NCBI Taxonomy" id="407974"/>
    <lineage>
        <taxon>Bacteria</taxon>
        <taxon>Bacillati</taxon>
        <taxon>Actinomycetota</taxon>
        <taxon>Actinomycetes</taxon>
        <taxon>Kitasatosporales</taxon>
        <taxon>Streptomycetaceae</taxon>
        <taxon>Kitasatospora</taxon>
    </lineage>
</organism>
<dbReference type="Proteomes" id="UP001422759">
    <property type="component" value="Unassembled WGS sequence"/>
</dbReference>
<protein>
    <recommendedName>
        <fullName evidence="5">L,D-transpeptidase</fullName>
    </recommendedName>
</protein>
<sequence length="183" mass="18272">MVVTGLTLGALAAVSLLAFQADGAVTRTPAAAPAASAAAASPSPTAEPGPAVAALPAVSGSGRRVVYSTGLHQVWLVDPKKTPPVQGAFKVTPGTVEPLPGSYSVYSRAAAGTGTDGLSIEHVIRFVQQGSTVFGFSAAVDPSPATPPADTTPKKTGGIRSNRADGQALWDFAPTGTRVTVIP</sequence>
<feature type="region of interest" description="Disordered" evidence="1">
    <location>
        <begin position="138"/>
        <end position="162"/>
    </location>
</feature>
<proteinExistence type="predicted"/>
<reference evidence="3 4" key="1">
    <citation type="journal article" date="2019" name="Int. J. Syst. Evol. Microbiol.">
        <title>The Global Catalogue of Microorganisms (GCM) 10K type strain sequencing project: providing services to taxonomists for standard genome sequencing and annotation.</title>
        <authorList>
            <consortium name="The Broad Institute Genomics Platform"/>
            <consortium name="The Broad Institute Genome Sequencing Center for Infectious Disease"/>
            <person name="Wu L."/>
            <person name="Ma J."/>
        </authorList>
    </citation>
    <scope>NUCLEOTIDE SEQUENCE [LARGE SCALE GENOMIC DNA]</scope>
    <source>
        <strain evidence="3 4">JCM 14560</strain>
    </source>
</reference>
<evidence type="ECO:0000256" key="1">
    <source>
        <dbReference type="SAM" id="MobiDB-lite"/>
    </source>
</evidence>
<keyword evidence="2" id="KW-0732">Signal</keyword>
<evidence type="ECO:0000256" key="2">
    <source>
        <dbReference type="SAM" id="SignalP"/>
    </source>
</evidence>
<evidence type="ECO:0000313" key="4">
    <source>
        <dbReference type="Proteomes" id="UP001422759"/>
    </source>
</evidence>
<feature type="compositionally biased region" description="Low complexity" evidence="1">
    <location>
        <begin position="138"/>
        <end position="156"/>
    </location>
</feature>
<keyword evidence="4" id="KW-1185">Reference proteome</keyword>
<name>A0ABN2YPF8_9ACTN</name>
<feature type="chain" id="PRO_5046650032" description="L,D-transpeptidase" evidence="2">
    <location>
        <begin position="24"/>
        <end position="183"/>
    </location>
</feature>
<gene>
    <name evidence="3" type="ORF">GCM10009760_02740</name>
</gene>
<accession>A0ABN2YPF8</accession>
<evidence type="ECO:0000313" key="3">
    <source>
        <dbReference type="EMBL" id="GAA2130346.1"/>
    </source>
</evidence>
<evidence type="ECO:0008006" key="5">
    <source>
        <dbReference type="Google" id="ProtNLM"/>
    </source>
</evidence>
<comment type="caution">
    <text evidence="3">The sequence shown here is derived from an EMBL/GenBank/DDBJ whole genome shotgun (WGS) entry which is preliminary data.</text>
</comment>
<dbReference type="EMBL" id="BAAANT010000001">
    <property type="protein sequence ID" value="GAA2130346.1"/>
    <property type="molecule type" value="Genomic_DNA"/>
</dbReference>